<comment type="subcellular location">
    <subcellularLocation>
        <location evidence="1">Cell membrane</location>
    </subcellularLocation>
</comment>
<comment type="caution">
    <text evidence="12">The sequence shown here is derived from an EMBL/GenBank/DDBJ whole genome shotgun (WGS) entry which is preliminary data.</text>
</comment>
<organism evidence="12">
    <name type="scientific">Desulfobacca acetoxidans</name>
    <dbReference type="NCBI Taxonomy" id="60893"/>
    <lineage>
        <taxon>Bacteria</taxon>
        <taxon>Pseudomonadati</taxon>
        <taxon>Thermodesulfobacteriota</taxon>
        <taxon>Desulfobaccia</taxon>
        <taxon>Desulfobaccales</taxon>
        <taxon>Desulfobaccaceae</taxon>
        <taxon>Desulfobacca</taxon>
    </lineage>
</organism>
<dbReference type="Gene3D" id="2.40.30.170">
    <property type="match status" value="1"/>
</dbReference>
<evidence type="ECO:0000256" key="3">
    <source>
        <dbReference type="ARBA" id="ARBA00022448"/>
    </source>
</evidence>
<dbReference type="SUPFAM" id="SSF111369">
    <property type="entry name" value="HlyD-like secretion proteins"/>
    <property type="match status" value="1"/>
</dbReference>
<name>A0A7C5ENS2_9BACT</name>
<dbReference type="GO" id="GO:0030313">
    <property type="term" value="C:cell envelope"/>
    <property type="evidence" value="ECO:0007669"/>
    <property type="project" value="UniProtKB-SubCell"/>
</dbReference>
<accession>A0A7C5ENS2</accession>
<dbReference type="InterPro" id="IPR058624">
    <property type="entry name" value="MdtA-like_HH"/>
</dbReference>
<sequence>MIKERGHPLMGPPQRQDGKRRLQISLMAVLGGLLLWGCQGDRPGKSLAPAPVPVVVAEVKARNVPVEIRNIGNVEPFATVGVKSRIAGQLVKVNFTEGQDVREGDLLFVIDPRPYEGALRRAEADLARDQALAVKARSDYRRYAELLKNQLISQQEYEQAKSTAESLEATVRAHQVTIQNARLNLSYCYIRAPISGRTGNLLAHQGNMIKENADTPMVVINQIQPIYVAFAVPEGQLPLLRKYLARGEVRVEAVIPTEPDQPESGVLTFVNNTVDQTTGTILCKATFPNPGRRLWPGLFVNVVVKLAEEPGVITVPSQALQTGQQGQFVWVVKPDLTAEVRPVEVDRSLPNEVVVKKGLNLGERVVLEGQLRLTPGARVEIKHPL</sequence>
<dbReference type="GO" id="GO:1990281">
    <property type="term" value="C:efflux pump complex"/>
    <property type="evidence" value="ECO:0007669"/>
    <property type="project" value="TreeGrafter"/>
</dbReference>
<comment type="similarity">
    <text evidence="2">Belongs to the membrane fusion protein (MFP) (TC 8.A.1) family.</text>
</comment>
<dbReference type="Pfam" id="PF25967">
    <property type="entry name" value="RND-MFP_C"/>
    <property type="match status" value="1"/>
</dbReference>
<reference evidence="12" key="1">
    <citation type="journal article" date="2020" name="mSystems">
        <title>Genome- and Community-Level Interaction Insights into Carbon Utilization and Element Cycling Functions of Hydrothermarchaeota in Hydrothermal Sediment.</title>
        <authorList>
            <person name="Zhou Z."/>
            <person name="Liu Y."/>
            <person name="Xu W."/>
            <person name="Pan J."/>
            <person name="Luo Z.H."/>
            <person name="Li M."/>
        </authorList>
    </citation>
    <scope>NUCLEOTIDE SEQUENCE [LARGE SCALE GENOMIC DNA]</scope>
    <source>
        <strain evidence="12">SpSt-853</strain>
    </source>
</reference>
<gene>
    <name evidence="12" type="ORF">ENW48_10370</name>
</gene>
<keyword evidence="3" id="KW-0813">Transport</keyword>
<evidence type="ECO:0000256" key="7">
    <source>
        <dbReference type="SAM" id="Coils"/>
    </source>
</evidence>
<evidence type="ECO:0000313" key="12">
    <source>
        <dbReference type="EMBL" id="HGZ12599.1"/>
    </source>
</evidence>
<evidence type="ECO:0000256" key="4">
    <source>
        <dbReference type="ARBA" id="ARBA00022475"/>
    </source>
</evidence>
<protein>
    <submittedName>
        <fullName evidence="12">Efflux RND transporter periplasmic adaptor subunit</fullName>
    </submittedName>
</protein>
<dbReference type="FunFam" id="2.40.420.20:FF:000001">
    <property type="entry name" value="Efflux RND transporter periplasmic adaptor subunit"/>
    <property type="match status" value="1"/>
</dbReference>
<dbReference type="Pfam" id="PF25944">
    <property type="entry name" value="Beta-barrel_RND"/>
    <property type="match status" value="1"/>
</dbReference>
<dbReference type="Gene3D" id="2.40.420.20">
    <property type="match status" value="1"/>
</dbReference>
<keyword evidence="5" id="KW-0997">Cell inner membrane</keyword>
<dbReference type="NCBIfam" id="TIGR01730">
    <property type="entry name" value="RND_mfp"/>
    <property type="match status" value="1"/>
</dbReference>
<proteinExistence type="inferred from homology"/>
<dbReference type="Gene3D" id="1.10.287.470">
    <property type="entry name" value="Helix hairpin bin"/>
    <property type="match status" value="1"/>
</dbReference>
<feature type="domain" description="Multidrug resistance protein MdtA-like beta-barrel" evidence="10">
    <location>
        <begin position="225"/>
        <end position="307"/>
    </location>
</feature>
<dbReference type="PANTHER" id="PTHR30469">
    <property type="entry name" value="MULTIDRUG RESISTANCE PROTEIN MDTA"/>
    <property type="match status" value="1"/>
</dbReference>
<keyword evidence="6" id="KW-0472">Membrane</keyword>
<keyword evidence="7" id="KW-0175">Coiled coil</keyword>
<evidence type="ECO:0000259" key="11">
    <source>
        <dbReference type="Pfam" id="PF25967"/>
    </source>
</evidence>
<dbReference type="InterPro" id="IPR006143">
    <property type="entry name" value="RND_pump_MFP"/>
</dbReference>
<feature type="domain" description="Multidrug resistance protein MdtA-like barrel-sandwich hybrid" evidence="9">
    <location>
        <begin position="79"/>
        <end position="220"/>
    </location>
</feature>
<feature type="coiled-coil region" evidence="7">
    <location>
        <begin position="157"/>
        <end position="184"/>
    </location>
</feature>
<evidence type="ECO:0000256" key="1">
    <source>
        <dbReference type="ARBA" id="ARBA00004236"/>
    </source>
</evidence>
<dbReference type="InterPro" id="IPR058627">
    <property type="entry name" value="MdtA-like_C"/>
</dbReference>
<dbReference type="InterPro" id="IPR058625">
    <property type="entry name" value="MdtA-like_BSH"/>
</dbReference>
<dbReference type="PANTHER" id="PTHR30469:SF36">
    <property type="entry name" value="BLL3903 PROTEIN"/>
    <property type="match status" value="1"/>
</dbReference>
<evidence type="ECO:0000256" key="5">
    <source>
        <dbReference type="ARBA" id="ARBA00022519"/>
    </source>
</evidence>
<evidence type="ECO:0000259" key="8">
    <source>
        <dbReference type="Pfam" id="PF25876"/>
    </source>
</evidence>
<feature type="domain" description="Multidrug resistance protein MdtA-like C-terminal permuted SH3" evidence="11">
    <location>
        <begin position="312"/>
        <end position="369"/>
    </location>
</feature>
<dbReference type="InterPro" id="IPR058626">
    <property type="entry name" value="MdtA-like_b-barrel"/>
</dbReference>
<evidence type="ECO:0000259" key="10">
    <source>
        <dbReference type="Pfam" id="PF25944"/>
    </source>
</evidence>
<feature type="domain" description="Multidrug resistance protein MdtA-like alpha-helical hairpin" evidence="8">
    <location>
        <begin position="119"/>
        <end position="187"/>
    </location>
</feature>
<dbReference type="Gene3D" id="2.40.50.100">
    <property type="match status" value="1"/>
</dbReference>
<dbReference type="AlphaFoldDB" id="A0A7C5ENS2"/>
<dbReference type="EMBL" id="DTKJ01000071">
    <property type="protein sequence ID" value="HGZ12599.1"/>
    <property type="molecule type" value="Genomic_DNA"/>
</dbReference>
<keyword evidence="4" id="KW-1003">Cell membrane</keyword>
<dbReference type="GO" id="GO:0015562">
    <property type="term" value="F:efflux transmembrane transporter activity"/>
    <property type="evidence" value="ECO:0007669"/>
    <property type="project" value="TreeGrafter"/>
</dbReference>
<evidence type="ECO:0000256" key="6">
    <source>
        <dbReference type="ARBA" id="ARBA00023136"/>
    </source>
</evidence>
<evidence type="ECO:0000259" key="9">
    <source>
        <dbReference type="Pfam" id="PF25917"/>
    </source>
</evidence>
<dbReference type="Pfam" id="PF25876">
    <property type="entry name" value="HH_MFP_RND"/>
    <property type="match status" value="1"/>
</dbReference>
<dbReference type="Pfam" id="PF25917">
    <property type="entry name" value="BSH_RND"/>
    <property type="match status" value="1"/>
</dbReference>
<evidence type="ECO:0000256" key="2">
    <source>
        <dbReference type="ARBA" id="ARBA00009477"/>
    </source>
</evidence>